<comment type="similarity">
    <text evidence="1">Belongs to the disease resistance NB-LRR family.</text>
</comment>
<evidence type="ECO:0000256" key="1">
    <source>
        <dbReference type="ARBA" id="ARBA00008894"/>
    </source>
</evidence>
<dbReference type="InterPro" id="IPR058922">
    <property type="entry name" value="WHD_DRP"/>
</dbReference>
<evidence type="ECO:0000259" key="10">
    <source>
        <dbReference type="Pfam" id="PF23559"/>
    </source>
</evidence>
<dbReference type="InterPro" id="IPR032675">
    <property type="entry name" value="LRR_dom_sf"/>
</dbReference>
<feature type="domain" description="Disease resistance protein winged helix" evidence="10">
    <location>
        <begin position="456"/>
        <end position="525"/>
    </location>
</feature>
<keyword evidence="3" id="KW-0677">Repeat</keyword>
<dbReference type="SUPFAM" id="SSF52540">
    <property type="entry name" value="P-loop containing nucleoside triphosphate hydrolases"/>
    <property type="match status" value="1"/>
</dbReference>
<dbReference type="InterPro" id="IPR036388">
    <property type="entry name" value="WH-like_DNA-bd_sf"/>
</dbReference>
<name>A0A5J9V121_9POAL</name>
<dbReference type="InterPro" id="IPR041118">
    <property type="entry name" value="Rx_N"/>
</dbReference>
<protein>
    <recommendedName>
        <fullName evidence="14">NB-ARC domain-containing protein</fullName>
    </recommendedName>
</protein>
<dbReference type="SUPFAM" id="SSF52075">
    <property type="entry name" value="Outer arm dynein light chain 1"/>
    <property type="match status" value="1"/>
</dbReference>
<accession>A0A5J9V121</accession>
<evidence type="ECO:0000259" key="9">
    <source>
        <dbReference type="Pfam" id="PF18052"/>
    </source>
</evidence>
<evidence type="ECO:0000313" key="13">
    <source>
        <dbReference type="Proteomes" id="UP000324897"/>
    </source>
</evidence>
<feature type="region of interest" description="Disordered" evidence="7">
    <location>
        <begin position="172"/>
        <end position="191"/>
    </location>
</feature>
<organism evidence="12 13">
    <name type="scientific">Eragrostis curvula</name>
    <name type="common">weeping love grass</name>
    <dbReference type="NCBI Taxonomy" id="38414"/>
    <lineage>
        <taxon>Eukaryota</taxon>
        <taxon>Viridiplantae</taxon>
        <taxon>Streptophyta</taxon>
        <taxon>Embryophyta</taxon>
        <taxon>Tracheophyta</taxon>
        <taxon>Spermatophyta</taxon>
        <taxon>Magnoliopsida</taxon>
        <taxon>Liliopsida</taxon>
        <taxon>Poales</taxon>
        <taxon>Poaceae</taxon>
        <taxon>PACMAD clade</taxon>
        <taxon>Chloridoideae</taxon>
        <taxon>Eragrostideae</taxon>
        <taxon>Eragrostidinae</taxon>
        <taxon>Eragrostis</taxon>
    </lineage>
</organism>
<dbReference type="Gene3D" id="1.10.8.430">
    <property type="entry name" value="Helical domain of apoptotic protease-activating factors"/>
    <property type="match status" value="1"/>
</dbReference>
<dbReference type="OrthoDB" id="619154at2759"/>
<evidence type="ECO:0000259" key="11">
    <source>
        <dbReference type="Pfam" id="PF25019"/>
    </source>
</evidence>
<dbReference type="PANTHER" id="PTHR36766">
    <property type="entry name" value="PLANT BROAD-SPECTRUM MILDEW RESISTANCE PROTEIN RPW8"/>
    <property type="match status" value="1"/>
</dbReference>
<dbReference type="Gene3D" id="1.10.10.10">
    <property type="entry name" value="Winged helix-like DNA-binding domain superfamily/Winged helix DNA-binding domain"/>
    <property type="match status" value="1"/>
</dbReference>
<evidence type="ECO:0000256" key="4">
    <source>
        <dbReference type="ARBA" id="ARBA00022741"/>
    </source>
</evidence>
<evidence type="ECO:0000256" key="3">
    <source>
        <dbReference type="ARBA" id="ARBA00022737"/>
    </source>
</evidence>
<gene>
    <name evidence="12" type="ORF">EJB05_20735</name>
</gene>
<feature type="non-terminal residue" evidence="12">
    <location>
        <position position="1"/>
    </location>
</feature>
<dbReference type="SUPFAM" id="SSF52058">
    <property type="entry name" value="L domain-like"/>
    <property type="match status" value="1"/>
</dbReference>
<dbReference type="GO" id="GO:0005524">
    <property type="term" value="F:ATP binding"/>
    <property type="evidence" value="ECO:0007669"/>
    <property type="project" value="UniProtKB-KW"/>
</dbReference>
<evidence type="ECO:0000256" key="7">
    <source>
        <dbReference type="SAM" id="MobiDB-lite"/>
    </source>
</evidence>
<dbReference type="InterPro" id="IPR042197">
    <property type="entry name" value="Apaf_helical"/>
</dbReference>
<keyword evidence="4" id="KW-0547">Nucleotide-binding</keyword>
<dbReference type="Gene3D" id="3.80.10.10">
    <property type="entry name" value="Ribonuclease Inhibitor"/>
    <property type="match status" value="1"/>
</dbReference>
<dbReference type="EMBL" id="RWGY01000011">
    <property type="protein sequence ID" value="TVU29178.1"/>
    <property type="molecule type" value="Genomic_DNA"/>
</dbReference>
<evidence type="ECO:0000256" key="6">
    <source>
        <dbReference type="ARBA" id="ARBA00022840"/>
    </source>
</evidence>
<proteinExistence type="inferred from homology"/>
<dbReference type="Proteomes" id="UP000324897">
    <property type="component" value="Chromosome 1"/>
</dbReference>
<comment type="caution">
    <text evidence="12">The sequence shown here is derived from an EMBL/GenBank/DDBJ whole genome shotgun (WGS) entry which is preliminary data.</text>
</comment>
<keyword evidence="13" id="KW-1185">Reference proteome</keyword>
<dbReference type="Pfam" id="PF18052">
    <property type="entry name" value="Rx_N"/>
    <property type="match status" value="1"/>
</dbReference>
<dbReference type="Pfam" id="PF23559">
    <property type="entry name" value="WHD_DRP"/>
    <property type="match status" value="1"/>
</dbReference>
<evidence type="ECO:0008006" key="14">
    <source>
        <dbReference type="Google" id="ProtNLM"/>
    </source>
</evidence>
<dbReference type="PANTHER" id="PTHR36766:SF40">
    <property type="entry name" value="DISEASE RESISTANCE PROTEIN RGA3"/>
    <property type="match status" value="1"/>
</dbReference>
<dbReference type="GO" id="GO:0043531">
    <property type="term" value="F:ADP binding"/>
    <property type="evidence" value="ECO:0007669"/>
    <property type="project" value="InterPro"/>
</dbReference>
<reference evidence="12 13" key="1">
    <citation type="journal article" date="2019" name="Sci. Rep.">
        <title>A high-quality genome of Eragrostis curvula grass provides insights into Poaceae evolution and supports new strategies to enhance forage quality.</title>
        <authorList>
            <person name="Carballo J."/>
            <person name="Santos B.A.C.M."/>
            <person name="Zappacosta D."/>
            <person name="Garbus I."/>
            <person name="Selva J.P."/>
            <person name="Gallo C.A."/>
            <person name="Diaz A."/>
            <person name="Albertini E."/>
            <person name="Caccamo M."/>
            <person name="Echenique V."/>
        </authorList>
    </citation>
    <scope>NUCLEOTIDE SEQUENCE [LARGE SCALE GENOMIC DNA]</scope>
    <source>
        <strain evidence="13">cv. Victoria</strain>
        <tissue evidence="12">Leaf</tissue>
    </source>
</reference>
<feature type="domain" description="NB-ARC" evidence="8">
    <location>
        <begin position="197"/>
        <end position="368"/>
    </location>
</feature>
<dbReference type="GO" id="GO:0009626">
    <property type="term" value="P:plant-type hypersensitive response"/>
    <property type="evidence" value="ECO:0007669"/>
    <property type="project" value="UniProtKB-ARBA"/>
</dbReference>
<feature type="domain" description="Disease resistance N-terminal" evidence="9">
    <location>
        <begin position="47"/>
        <end position="108"/>
    </location>
</feature>
<dbReference type="Gene3D" id="3.40.50.300">
    <property type="entry name" value="P-loop containing nucleotide triphosphate hydrolases"/>
    <property type="match status" value="1"/>
</dbReference>
<evidence type="ECO:0000256" key="2">
    <source>
        <dbReference type="ARBA" id="ARBA00022614"/>
    </source>
</evidence>
<dbReference type="AlphaFoldDB" id="A0A5J9V121"/>
<evidence type="ECO:0000313" key="12">
    <source>
        <dbReference type="EMBL" id="TVU29178.1"/>
    </source>
</evidence>
<keyword evidence="2" id="KW-0433">Leucine-rich repeat</keyword>
<dbReference type="Pfam" id="PF25019">
    <property type="entry name" value="LRR_R13L1-DRL21"/>
    <property type="match status" value="1"/>
</dbReference>
<feature type="domain" description="R13L1/DRL21-like LRR repeat region" evidence="11">
    <location>
        <begin position="726"/>
        <end position="855"/>
    </location>
</feature>
<dbReference type="GO" id="GO:0042742">
    <property type="term" value="P:defense response to bacterium"/>
    <property type="evidence" value="ECO:0007669"/>
    <property type="project" value="UniProtKB-ARBA"/>
</dbReference>
<dbReference type="GO" id="GO:0002758">
    <property type="term" value="P:innate immune response-activating signaling pathway"/>
    <property type="evidence" value="ECO:0007669"/>
    <property type="project" value="UniProtKB-ARBA"/>
</dbReference>
<dbReference type="InterPro" id="IPR027417">
    <property type="entry name" value="P-loop_NTPase"/>
</dbReference>
<keyword evidence="5" id="KW-0611">Plant defense</keyword>
<dbReference type="Pfam" id="PF00931">
    <property type="entry name" value="NB-ARC"/>
    <property type="match status" value="1"/>
</dbReference>
<evidence type="ECO:0000256" key="5">
    <source>
        <dbReference type="ARBA" id="ARBA00022821"/>
    </source>
</evidence>
<dbReference type="PRINTS" id="PR00364">
    <property type="entry name" value="DISEASERSIST"/>
</dbReference>
<sequence>MASQEKPVFVANLKASLESFFFAAKRLAKSALAPLGPASEPCVFVDEDQLRRLEAKLQRVRAAVRDAESLAADTAGESAELWLRELRDVECGVEDILEKVRFEALRASLVEDLGDDDGCGAETAKNRVRSREVGALLSHSPLSSLGLKIKKIWEKYHEIASDREALRLTPEDGMLRPCPSARPPTSSLSSGELYGREGDLQRLIELLLSEDCGGHVFTVVSVVGMAGVGKTAIVQHACSDQRIRDFFGCHVWIYSGQGVDVVSATKTMVQACGGDTRDITELSLLQGLLVDLLKGKRFLIVLDEVWSIEAAVWELLEVPLQFALPGSKVLVTSRDAKVGVLMGCDQRHQLRLNCLPDAACWLICKSNASDIQKIDMCPELASLGEEIVKRCRGLPLAAKAVGSLIRRKPDGKNWWEVLHNDVWDNDELVNEILPVVRLSYAHLPPQLKKCFAYCSLFPKGYIFDKKELIRLWMAQGFLQQHERLQPEDVGRKYFDELLGRCFFQESPFYDVTEGRYEMHDLFQVLAQSVAEKECSRIVSYKYIKRQDMIASHESIMHSSVLPSLTESEITIEGQLFHRQDLRTLLVIKRPCYEADVNSLHVKITYDLFLFLECLRTLDVSNTSISQIPSSIGNLIHLRYLGLKNTKLERMPESICGLLNLQTLDLKHSHYLKELPRGLKYLVNLRHLELPISEYPSISIPSELELLSGLQTLNAFYVANNSLDCGISGLRYLVNLSGELHISGLMNVCQVQDAINANVGGKTKLQKLVLKWWSLTARPQCIDVQTSSLVLDKLRPHQNLEEITISGYCGDKFPSWLGDGYFIKLAKMTLDGCENCDVLPSLGQLPCLKHLSIQQMEKVKFIGRELVGPSNVQTHGFPALETLDIRKMYDLEMWGGVEDGDFPLLRDLNVSGCSKLRKLPKFGSLVNLRIQACEQLCDLPVLPTLKYLKLEGLNKVMHLPQLSDLPLLQILELSCCKKLSSIGQLEHLVALEMLKITKCPMLQFSQDEHVLACSRLCIMLDGRLLLNLCKGKTIPVAIHGLFPLDNPHLGDEQ</sequence>
<dbReference type="Gene3D" id="1.20.5.4130">
    <property type="match status" value="1"/>
</dbReference>
<dbReference type="InterPro" id="IPR002182">
    <property type="entry name" value="NB-ARC"/>
</dbReference>
<dbReference type="Gramene" id="TVU29178">
    <property type="protein sequence ID" value="TVU29178"/>
    <property type="gene ID" value="EJB05_20735"/>
</dbReference>
<dbReference type="InterPro" id="IPR056789">
    <property type="entry name" value="LRR_R13L1-DRL21"/>
</dbReference>
<keyword evidence="6" id="KW-0067">ATP-binding</keyword>
<dbReference type="FunFam" id="1.10.10.10:FF:000322">
    <property type="entry name" value="Probable disease resistance protein At1g63360"/>
    <property type="match status" value="1"/>
</dbReference>
<evidence type="ECO:0000259" key="8">
    <source>
        <dbReference type="Pfam" id="PF00931"/>
    </source>
</evidence>